<dbReference type="SUPFAM" id="SSF50985">
    <property type="entry name" value="RCC1/BLIP-II"/>
    <property type="match status" value="1"/>
</dbReference>
<dbReference type="PANTHER" id="PTHR22870">
    <property type="entry name" value="REGULATOR OF CHROMOSOME CONDENSATION"/>
    <property type="match status" value="1"/>
</dbReference>
<keyword evidence="1" id="KW-0677">Repeat</keyword>
<dbReference type="Pfam" id="PF00415">
    <property type="entry name" value="RCC1"/>
    <property type="match status" value="1"/>
</dbReference>
<dbReference type="SMART" id="SM00233">
    <property type="entry name" value="PH"/>
    <property type="match status" value="1"/>
</dbReference>
<evidence type="ECO:0000313" key="6">
    <source>
        <dbReference type="Proteomes" id="UP001431209"/>
    </source>
</evidence>
<organism evidence="5 6">
    <name type="scientific">Acrasis kona</name>
    <dbReference type="NCBI Taxonomy" id="1008807"/>
    <lineage>
        <taxon>Eukaryota</taxon>
        <taxon>Discoba</taxon>
        <taxon>Heterolobosea</taxon>
        <taxon>Tetramitia</taxon>
        <taxon>Eutetramitia</taxon>
        <taxon>Acrasidae</taxon>
        <taxon>Acrasis</taxon>
    </lineage>
</organism>
<feature type="repeat" description="RCC1" evidence="2">
    <location>
        <begin position="166"/>
        <end position="217"/>
    </location>
</feature>
<dbReference type="AlphaFoldDB" id="A0AAW2YSI6"/>
<dbReference type="PRINTS" id="PR00633">
    <property type="entry name" value="RCCNDNSATION"/>
</dbReference>
<gene>
    <name evidence="5" type="ORF">AKO1_011099</name>
</gene>
<evidence type="ECO:0000259" key="4">
    <source>
        <dbReference type="PROSITE" id="PS50003"/>
    </source>
</evidence>
<reference evidence="5 6" key="1">
    <citation type="submission" date="2024-03" db="EMBL/GenBank/DDBJ databases">
        <title>The Acrasis kona genome and developmental transcriptomes reveal deep origins of eukaryotic multicellular pathways.</title>
        <authorList>
            <person name="Sheikh S."/>
            <person name="Fu C.-J."/>
            <person name="Brown M.W."/>
            <person name="Baldauf S.L."/>
        </authorList>
    </citation>
    <scope>NUCLEOTIDE SEQUENCE [LARGE SCALE GENOMIC DNA]</scope>
    <source>
        <strain evidence="5 6">ATCC MYA-3509</strain>
    </source>
</reference>
<comment type="caution">
    <text evidence="5">The sequence shown here is derived from an EMBL/GenBank/DDBJ whole genome shotgun (WGS) entry which is preliminary data.</text>
</comment>
<feature type="compositionally biased region" description="Low complexity" evidence="3">
    <location>
        <begin position="493"/>
        <end position="507"/>
    </location>
</feature>
<protein>
    <submittedName>
        <fullName evidence="5">E3 ubiquitin-protein ligase HERC</fullName>
    </submittedName>
</protein>
<accession>A0AAW2YSI6</accession>
<feature type="domain" description="PH" evidence="4">
    <location>
        <begin position="530"/>
        <end position="624"/>
    </location>
</feature>
<dbReference type="InterPro" id="IPR011993">
    <property type="entry name" value="PH-like_dom_sf"/>
</dbReference>
<evidence type="ECO:0000256" key="2">
    <source>
        <dbReference type="PROSITE-ProRule" id="PRU00235"/>
    </source>
</evidence>
<evidence type="ECO:0000256" key="3">
    <source>
        <dbReference type="SAM" id="MobiDB-lite"/>
    </source>
</evidence>
<proteinExistence type="predicted"/>
<sequence length="626" mass="68648">MPVTTQSGRLYHWGRCSRDSESVIEKPQPVAALFDVPIKSVSSGSHFSVALAEDGRVFTLGSHSWFIPSSYEDENLDEFAVRLWSQLSSTNIVQVTCGNQFVLVLDESGNVYSWGTGAFGQLGHEESKVKCHEEYKIPEPYLIETLSGIVHIACGDESAAAVDKDGRVFTWGRGLNGALGHGSEDDLFVPKQVTAIEEENIVSVSCGSSHMAAINHLGELFTWGNNYLGPLGRILGRSKDKDLSPQLVELVQIGPVVSEENLKGSDEFEFVQVECLRYNTVALTNQGQLYSCGKGGSDGGGHGDQPHTLLCLIELETKVSKLANARYVHVGTISGQEEEHTILVWGSAEDGRLGLGDTTPQLYPKLLMKDRSCVQLSCGESHTCAIFEPRATDANPDPSAKIIDDLVDEDDFIDQVDLVKPVESAYDGYEQVQEDSSQVIVAAAPISEPVTRKDSQPKIIQSNQSEERKSKRSVILQTVDNDAEAKFLQGVDPSSGAASSTSHSPPAKANSPPARQDSKNIARVGSQNTLKDVSGYLNKKGDKGIVKLWRKRYFKMSETIVEYFEKEDTNKKGIIKLSDILDVLPGHMKFGFNLISRTGRVYELQAFDNESFIMWSQGLKARLRPV</sequence>
<dbReference type="Pfam" id="PF00169">
    <property type="entry name" value="PH"/>
    <property type="match status" value="1"/>
</dbReference>
<dbReference type="EMBL" id="JAOPGA020000657">
    <property type="protein sequence ID" value="KAL0480416.1"/>
    <property type="molecule type" value="Genomic_DNA"/>
</dbReference>
<dbReference type="PROSITE" id="PS50003">
    <property type="entry name" value="PH_DOMAIN"/>
    <property type="match status" value="1"/>
</dbReference>
<dbReference type="PANTHER" id="PTHR22870:SF466">
    <property type="entry name" value="ANKYRIN REPEAT-CONTAINING PROTEIN"/>
    <property type="match status" value="1"/>
</dbReference>
<feature type="region of interest" description="Disordered" evidence="3">
    <location>
        <begin position="490"/>
        <end position="519"/>
    </location>
</feature>
<dbReference type="InterPro" id="IPR001849">
    <property type="entry name" value="PH_domain"/>
</dbReference>
<dbReference type="SUPFAM" id="SSF50729">
    <property type="entry name" value="PH domain-like"/>
    <property type="match status" value="1"/>
</dbReference>
<dbReference type="InterPro" id="IPR009091">
    <property type="entry name" value="RCC1/BLIP-II"/>
</dbReference>
<feature type="repeat" description="RCC1" evidence="2">
    <location>
        <begin position="218"/>
        <end position="286"/>
    </location>
</feature>
<name>A0AAW2YSI6_9EUKA</name>
<dbReference type="Gene3D" id="2.130.10.30">
    <property type="entry name" value="Regulator of chromosome condensation 1/beta-lactamase-inhibitor protein II"/>
    <property type="match status" value="2"/>
</dbReference>
<dbReference type="PROSITE" id="PS50012">
    <property type="entry name" value="RCC1_3"/>
    <property type="match status" value="5"/>
</dbReference>
<dbReference type="InterPro" id="IPR058923">
    <property type="entry name" value="RCC1-like_dom"/>
</dbReference>
<keyword evidence="6" id="KW-1185">Reference proteome</keyword>
<dbReference type="InterPro" id="IPR000408">
    <property type="entry name" value="Reg_chr_condens"/>
</dbReference>
<feature type="region of interest" description="Disordered" evidence="3">
    <location>
        <begin position="448"/>
        <end position="473"/>
    </location>
</feature>
<evidence type="ECO:0000313" key="5">
    <source>
        <dbReference type="EMBL" id="KAL0480416.1"/>
    </source>
</evidence>
<dbReference type="Gene3D" id="2.30.29.30">
    <property type="entry name" value="Pleckstrin-homology domain (PH domain)/Phosphotyrosine-binding domain (PTB)"/>
    <property type="match status" value="1"/>
</dbReference>
<dbReference type="Pfam" id="PF25390">
    <property type="entry name" value="WD40_RLD"/>
    <property type="match status" value="1"/>
</dbReference>
<feature type="repeat" description="RCC1" evidence="2">
    <location>
        <begin position="340"/>
        <end position="389"/>
    </location>
</feature>
<feature type="repeat" description="RCC1" evidence="2">
    <location>
        <begin position="109"/>
        <end position="165"/>
    </location>
</feature>
<evidence type="ECO:0000256" key="1">
    <source>
        <dbReference type="ARBA" id="ARBA00022737"/>
    </source>
</evidence>
<dbReference type="InterPro" id="IPR051210">
    <property type="entry name" value="Ub_ligase/GEF_domain"/>
</dbReference>
<feature type="repeat" description="RCC1" evidence="2">
    <location>
        <begin position="8"/>
        <end position="54"/>
    </location>
</feature>
<dbReference type="Proteomes" id="UP001431209">
    <property type="component" value="Unassembled WGS sequence"/>
</dbReference>